<feature type="transmembrane region" description="Helical" evidence="1">
    <location>
        <begin position="100"/>
        <end position="119"/>
    </location>
</feature>
<dbReference type="RefSeq" id="WP_202831457.1">
    <property type="nucleotide sequence ID" value="NZ_JAETWB010000003.1"/>
</dbReference>
<gene>
    <name evidence="2" type="ORF">JMJ56_09825</name>
</gene>
<feature type="transmembrane region" description="Helical" evidence="1">
    <location>
        <begin position="76"/>
        <end position="94"/>
    </location>
</feature>
<keyword evidence="1" id="KW-1133">Transmembrane helix</keyword>
<keyword evidence="3" id="KW-1185">Reference proteome</keyword>
<protein>
    <submittedName>
        <fullName evidence="2">Uncharacterized protein</fullName>
    </submittedName>
</protein>
<dbReference type="EMBL" id="JAETWB010000003">
    <property type="protein sequence ID" value="MBL6078303.1"/>
    <property type="molecule type" value="Genomic_DNA"/>
</dbReference>
<proteinExistence type="predicted"/>
<accession>A0ABS1U0V0</accession>
<sequence length="435" mass="44008">MPQPPDAAFFSEAATQAPPAAWSVALVIAALALFITGMAWLLSALARRLQVAAQQAGPTAFARLTELPCGVPDGTIRALISCFIIIFGFLLIGLQKPLGLASAEALTGFIGAVISFYFATRQTEQARAATPAADHTPASTALATARSVLDAAAAAAQLAPGSEAAQRAAATASAARTTIDAAAEALRAPTPASIAVATGAAEATISAALGPANPATALIADTLGALRASPALLGLGGPAGLVAAIGLGALQAIGQGGEHFERWKARILDRPYTANLFPPGPVDGAVALSALEASPIFARAFLTPGLAPTERFATATRLATLARGETEPARLALDTPGRFASADEFAAGLQEFRGRLLDGTIDAVDGRPIDLAPAGLATPPLPQEALREALAALRQDPAGSDLDRLVLLLTNMAASPDLTRAQAADLLRRQLAAAA</sequence>
<organism evidence="2 3">
    <name type="scientific">Belnapia arida</name>
    <dbReference type="NCBI Taxonomy" id="2804533"/>
    <lineage>
        <taxon>Bacteria</taxon>
        <taxon>Pseudomonadati</taxon>
        <taxon>Pseudomonadota</taxon>
        <taxon>Alphaproteobacteria</taxon>
        <taxon>Acetobacterales</taxon>
        <taxon>Roseomonadaceae</taxon>
        <taxon>Belnapia</taxon>
    </lineage>
</organism>
<dbReference type="Proteomes" id="UP000660885">
    <property type="component" value="Unassembled WGS sequence"/>
</dbReference>
<name>A0ABS1U0V0_9PROT</name>
<evidence type="ECO:0000256" key="1">
    <source>
        <dbReference type="SAM" id="Phobius"/>
    </source>
</evidence>
<keyword evidence="1" id="KW-0472">Membrane</keyword>
<comment type="caution">
    <text evidence="2">The sequence shown here is derived from an EMBL/GenBank/DDBJ whole genome shotgun (WGS) entry which is preliminary data.</text>
</comment>
<evidence type="ECO:0000313" key="2">
    <source>
        <dbReference type="EMBL" id="MBL6078303.1"/>
    </source>
</evidence>
<feature type="transmembrane region" description="Helical" evidence="1">
    <location>
        <begin position="20"/>
        <end position="42"/>
    </location>
</feature>
<evidence type="ECO:0000313" key="3">
    <source>
        <dbReference type="Proteomes" id="UP000660885"/>
    </source>
</evidence>
<reference evidence="2 3" key="1">
    <citation type="submission" date="2021-01" db="EMBL/GenBank/DDBJ databases">
        <title>Belnapia mucosa sp. nov. and Belnapia arida sp. nov., isolated from the Tabernas Desert (Almeria, Spain).</title>
        <authorList>
            <person name="Molina-Menor E."/>
            <person name="Vidal-Verdu A."/>
            <person name="Calonge A."/>
            <person name="Satari L."/>
            <person name="Pereto J."/>
            <person name="Porcar M."/>
        </authorList>
    </citation>
    <scope>NUCLEOTIDE SEQUENCE [LARGE SCALE GENOMIC DNA]</scope>
    <source>
        <strain evidence="2 3">T18</strain>
    </source>
</reference>
<keyword evidence="1" id="KW-0812">Transmembrane</keyword>